<name>A0ABN9VZ27_9DINO</name>
<reference evidence="2" key="1">
    <citation type="submission" date="2023-10" db="EMBL/GenBank/DDBJ databases">
        <authorList>
            <person name="Chen Y."/>
            <person name="Shah S."/>
            <person name="Dougan E. K."/>
            <person name="Thang M."/>
            <person name="Chan C."/>
        </authorList>
    </citation>
    <scope>NUCLEOTIDE SEQUENCE [LARGE SCALE GENOMIC DNA]</scope>
</reference>
<gene>
    <name evidence="2" type="ORF">PCOR1329_LOCUS61684</name>
</gene>
<feature type="non-terminal residue" evidence="2">
    <location>
        <position position="504"/>
    </location>
</feature>
<accession>A0ABN9VZ27</accession>
<feature type="region of interest" description="Disordered" evidence="1">
    <location>
        <begin position="410"/>
        <end position="504"/>
    </location>
</feature>
<feature type="region of interest" description="Disordered" evidence="1">
    <location>
        <begin position="228"/>
        <end position="312"/>
    </location>
</feature>
<dbReference type="EMBL" id="CAUYUJ010017766">
    <property type="protein sequence ID" value="CAK0877687.1"/>
    <property type="molecule type" value="Genomic_DNA"/>
</dbReference>
<evidence type="ECO:0000256" key="1">
    <source>
        <dbReference type="SAM" id="MobiDB-lite"/>
    </source>
</evidence>
<feature type="compositionally biased region" description="Basic and acidic residues" evidence="1">
    <location>
        <begin position="425"/>
        <end position="439"/>
    </location>
</feature>
<comment type="caution">
    <text evidence="2">The sequence shown here is derived from an EMBL/GenBank/DDBJ whole genome shotgun (WGS) entry which is preliminary data.</text>
</comment>
<proteinExistence type="predicted"/>
<sequence>MGKEPKVGKHRGRAFDWELIATTLEPFVTVPEFLEYGNKMSESPMQTEKIQQHRDMLKALAKVHNNLSYTQKTMQAALTGIASNVKGLAKKDHESWSEEMAKRVRTLCRHTANYGYKSKPPQWFVDLGIYEDVEDSGDSDDDEDKVDVDGKADAEMSYEYGFDRELQIVWRRIPKKKGAKPSALDIASNMIIPDKARRTDAMIAEWEDGSRKEMPQVTVGLWRNMQSDSLSDSSASKEVDKAAPAEKPEDMSKKVDKAEPAEKPEETPASQKAKRKSEDNNGEEDDDSVKVPEPKKKRWTAPHFKDPDGRDVTVKFRNDGPAGGTKKKLCVVQVQGATFLTVDVKYWGEPFSEQAQTKCADFMITQAKFVAEGGYTKEEAEQAKADVYETLKVAAHIRDLEDKSAAMPIENQGRAHRTTGARSKQTVDIDKTVIEEHGVPKPVSKPKAKPKGKVSVEGGADGGKSDLASSSNASSAATTGTQQLAPSTPLEKIRTTPATPQASE</sequence>
<feature type="compositionally biased region" description="Basic and acidic residues" evidence="1">
    <location>
        <begin position="235"/>
        <end position="266"/>
    </location>
</feature>
<keyword evidence="3" id="KW-1185">Reference proteome</keyword>
<feature type="compositionally biased region" description="Low complexity" evidence="1">
    <location>
        <begin position="468"/>
        <end position="477"/>
    </location>
</feature>
<dbReference type="Proteomes" id="UP001189429">
    <property type="component" value="Unassembled WGS sequence"/>
</dbReference>
<protein>
    <submittedName>
        <fullName evidence="2">Uncharacterized protein</fullName>
    </submittedName>
</protein>
<evidence type="ECO:0000313" key="2">
    <source>
        <dbReference type="EMBL" id="CAK0877687.1"/>
    </source>
</evidence>
<organism evidence="2 3">
    <name type="scientific">Prorocentrum cordatum</name>
    <dbReference type="NCBI Taxonomy" id="2364126"/>
    <lineage>
        <taxon>Eukaryota</taxon>
        <taxon>Sar</taxon>
        <taxon>Alveolata</taxon>
        <taxon>Dinophyceae</taxon>
        <taxon>Prorocentrales</taxon>
        <taxon>Prorocentraceae</taxon>
        <taxon>Prorocentrum</taxon>
    </lineage>
</organism>
<feature type="compositionally biased region" description="Basic and acidic residues" evidence="1">
    <location>
        <begin position="303"/>
        <end position="312"/>
    </location>
</feature>
<evidence type="ECO:0000313" key="3">
    <source>
        <dbReference type="Proteomes" id="UP001189429"/>
    </source>
</evidence>